<dbReference type="GO" id="GO:0004252">
    <property type="term" value="F:serine-type endopeptidase activity"/>
    <property type="evidence" value="ECO:0007669"/>
    <property type="project" value="TreeGrafter"/>
</dbReference>
<dbReference type="PANTHER" id="PTHR42776">
    <property type="entry name" value="SERINE PEPTIDASE S9 FAMILY MEMBER"/>
    <property type="match status" value="1"/>
</dbReference>
<evidence type="ECO:0000256" key="3">
    <source>
        <dbReference type="ARBA" id="ARBA00022825"/>
    </source>
</evidence>
<dbReference type="SUPFAM" id="SSF53474">
    <property type="entry name" value="alpha/beta-Hydrolases"/>
    <property type="match status" value="1"/>
</dbReference>
<organism evidence="6 7">
    <name type="scientific">Exophiala bonariae</name>
    <dbReference type="NCBI Taxonomy" id="1690606"/>
    <lineage>
        <taxon>Eukaryota</taxon>
        <taxon>Fungi</taxon>
        <taxon>Dikarya</taxon>
        <taxon>Ascomycota</taxon>
        <taxon>Pezizomycotina</taxon>
        <taxon>Eurotiomycetes</taxon>
        <taxon>Chaetothyriomycetidae</taxon>
        <taxon>Chaetothyriales</taxon>
        <taxon>Herpotrichiellaceae</taxon>
        <taxon>Exophiala</taxon>
    </lineage>
</organism>
<reference evidence="6 7" key="1">
    <citation type="submission" date="2023-08" db="EMBL/GenBank/DDBJ databases">
        <title>Black Yeasts Isolated from many extreme environments.</title>
        <authorList>
            <person name="Coleine C."/>
            <person name="Stajich J.E."/>
            <person name="Selbmann L."/>
        </authorList>
    </citation>
    <scope>NUCLEOTIDE SEQUENCE [LARGE SCALE GENOMIC DNA]</scope>
    <source>
        <strain evidence="6 7">CCFEE 5792</strain>
    </source>
</reference>
<dbReference type="SUPFAM" id="SSF69322">
    <property type="entry name" value="Tricorn protease domain 2"/>
    <property type="match status" value="1"/>
</dbReference>
<evidence type="ECO:0000259" key="5">
    <source>
        <dbReference type="Pfam" id="PF00326"/>
    </source>
</evidence>
<feature type="domain" description="Peptidase S9 prolyl oligopeptidase catalytic" evidence="5">
    <location>
        <begin position="430"/>
        <end position="641"/>
    </location>
</feature>
<dbReference type="InterPro" id="IPR011042">
    <property type="entry name" value="6-blade_b-propeller_TolB-like"/>
</dbReference>
<dbReference type="Proteomes" id="UP001358417">
    <property type="component" value="Unassembled WGS sequence"/>
</dbReference>
<comment type="caution">
    <text evidence="6">The sequence shown here is derived from an EMBL/GenBank/DDBJ whole genome shotgun (WGS) entry which is preliminary data.</text>
</comment>
<dbReference type="GO" id="GO:0006508">
    <property type="term" value="P:proteolysis"/>
    <property type="evidence" value="ECO:0007669"/>
    <property type="project" value="InterPro"/>
</dbReference>
<dbReference type="EMBL" id="JAVRRD010000025">
    <property type="protein sequence ID" value="KAK5047513.1"/>
    <property type="molecule type" value="Genomic_DNA"/>
</dbReference>
<dbReference type="AlphaFoldDB" id="A0AAV9N3N8"/>
<comment type="similarity">
    <text evidence="1">Belongs to the peptidase S9C family.</text>
</comment>
<evidence type="ECO:0000256" key="1">
    <source>
        <dbReference type="ARBA" id="ARBA00010040"/>
    </source>
</evidence>
<accession>A0AAV9N3N8</accession>
<dbReference type="InterPro" id="IPR001375">
    <property type="entry name" value="Peptidase_S9_cat"/>
</dbReference>
<evidence type="ECO:0000256" key="2">
    <source>
        <dbReference type="ARBA" id="ARBA00022801"/>
    </source>
</evidence>
<evidence type="ECO:0000313" key="6">
    <source>
        <dbReference type="EMBL" id="KAK5047513.1"/>
    </source>
</evidence>
<protein>
    <recommendedName>
        <fullName evidence="4">Dipeptidyl-peptidase V</fullName>
    </recommendedName>
</protein>
<evidence type="ECO:0000256" key="4">
    <source>
        <dbReference type="ARBA" id="ARBA00032829"/>
    </source>
</evidence>
<dbReference type="PANTHER" id="PTHR42776:SF27">
    <property type="entry name" value="DIPEPTIDYL PEPTIDASE FAMILY MEMBER 6"/>
    <property type="match status" value="1"/>
</dbReference>
<dbReference type="InterPro" id="IPR029058">
    <property type="entry name" value="AB_hydrolase_fold"/>
</dbReference>
<dbReference type="Pfam" id="PF00326">
    <property type="entry name" value="Peptidase_S9"/>
    <property type="match status" value="1"/>
</dbReference>
<dbReference type="GeneID" id="89974781"/>
<name>A0AAV9N3N8_9EURO</name>
<keyword evidence="7" id="KW-1185">Reference proteome</keyword>
<dbReference type="Gene3D" id="2.120.10.30">
    <property type="entry name" value="TolB, C-terminal domain"/>
    <property type="match status" value="1"/>
</dbReference>
<keyword evidence="3" id="KW-0720">Serine protease</keyword>
<sequence>MPQGLLTAESLADIAIPEHLRISPDGKQVAYVLKPSSRSTEHPKSSIWIAAIGVSHSAIQITFGLFQDTQVEWTPDGNISFLSDRQNRGKLSSLFFLKLDSANREPQAISPTNMLQEIISYSWSPNGRYIAYLKCKEIEQKGEYKAKGGSNINVYGQNWRFATLRCFDIETGFARTIVEKESHVTGFSWDRDSSRIVYVTQDNPEPDSPGFNGSKFEQIELSTGHSHHVAEFPGPTADLVWEGTNIYFRAGVIPEHASTSWMTYMLQLDQRQWSKHAYGDDVCAARIRRSGCESVVVLVESGLHDQLHLNNKQLLYSGLHQIEDWDVRSINNDEHVIAFTRSAGGYSTQVFSVHAGDLCQLSRHNSFKSPVQVEPFYFHGDDGAALDGVFLTPETNDRLKSWPTVVIPHGGPYNRTTITFDVPYYHFGPWLASNGYAVLCPNYRGGSSHGQKHASAARGGMGTIDYSDIIAAVKTGISRQLIDPGRTIIAGWSQGGYHAYLAATRNDFPFRGAICGAGVTDLDMLVMTSCHPWYETDLAGMAPWDSDLTDTRNRSRSPTWALKKLSDDMRSGVNPMPILILHPENDQTVPVSQALSFHRGCLLHGIPCELVTYPDEDHVVEQRSHRIDMLERILAFCKLHLA</sequence>
<dbReference type="Gene3D" id="3.40.50.1820">
    <property type="entry name" value="alpha/beta hydrolase"/>
    <property type="match status" value="1"/>
</dbReference>
<keyword evidence="2" id="KW-0378">Hydrolase</keyword>
<keyword evidence="3" id="KW-0645">Protease</keyword>
<gene>
    <name evidence="6" type="ORF">LTR84_006610</name>
</gene>
<dbReference type="Pfam" id="PF07676">
    <property type="entry name" value="PD40"/>
    <property type="match status" value="1"/>
</dbReference>
<dbReference type="InterPro" id="IPR011659">
    <property type="entry name" value="WD40"/>
</dbReference>
<dbReference type="RefSeq" id="XP_064703057.1">
    <property type="nucleotide sequence ID" value="XM_064850170.1"/>
</dbReference>
<evidence type="ECO:0000313" key="7">
    <source>
        <dbReference type="Proteomes" id="UP001358417"/>
    </source>
</evidence>
<proteinExistence type="inferred from homology"/>